<name>U1HV24_ENDPU</name>
<dbReference type="eggNOG" id="KOG1840">
    <property type="taxonomic scope" value="Eukaryota"/>
</dbReference>
<dbReference type="OMA" id="CAIFWIP"/>
<dbReference type="Gene3D" id="3.40.50.300">
    <property type="entry name" value="P-loop containing nucleotide triphosphate hydrolases"/>
    <property type="match status" value="1"/>
</dbReference>
<feature type="active site" description="Nucleophile" evidence="2">
    <location>
        <position position="69"/>
    </location>
</feature>
<dbReference type="HOGENOM" id="CLU_000288_125_6_1"/>
<dbReference type="PRINTS" id="PR00381">
    <property type="entry name" value="KINESINLIGHT"/>
</dbReference>
<dbReference type="GeneID" id="19238058"/>
<dbReference type="Proteomes" id="UP000019373">
    <property type="component" value="Unassembled WGS sequence"/>
</dbReference>
<dbReference type="Pfam" id="PF13374">
    <property type="entry name" value="TPR_10"/>
    <property type="match status" value="2"/>
</dbReference>
<dbReference type="InterPro" id="IPR016035">
    <property type="entry name" value="Acyl_Trfase/lysoPLipase"/>
</dbReference>
<dbReference type="PANTHER" id="PTHR46082:SF6">
    <property type="entry name" value="AAA+ ATPASE DOMAIN-CONTAINING PROTEIN-RELATED"/>
    <property type="match status" value="1"/>
</dbReference>
<dbReference type="SUPFAM" id="SSF48452">
    <property type="entry name" value="TPR-like"/>
    <property type="match status" value="2"/>
</dbReference>
<dbReference type="NCBIfam" id="NF040586">
    <property type="entry name" value="FxSxx_TPR"/>
    <property type="match status" value="1"/>
</dbReference>
<dbReference type="RefSeq" id="XP_007801143.1">
    <property type="nucleotide sequence ID" value="XM_007802952.1"/>
</dbReference>
<feature type="domain" description="PNPLA" evidence="3">
    <location>
        <begin position="20"/>
        <end position="222"/>
    </location>
</feature>
<dbReference type="Pfam" id="PF00931">
    <property type="entry name" value="NB-ARC"/>
    <property type="match status" value="1"/>
</dbReference>
<evidence type="ECO:0000256" key="2">
    <source>
        <dbReference type="PROSITE-ProRule" id="PRU01161"/>
    </source>
</evidence>
<dbReference type="InterPro" id="IPR002641">
    <property type="entry name" value="PNPLA_dom"/>
</dbReference>
<dbReference type="PROSITE" id="PS51635">
    <property type="entry name" value="PNPLA"/>
    <property type="match status" value="1"/>
</dbReference>
<keyword evidence="1 2" id="KW-0443">Lipid metabolism</keyword>
<keyword evidence="2" id="KW-0442">Lipid degradation</keyword>
<dbReference type="eggNOG" id="KOG4231">
    <property type="taxonomic scope" value="Eukaryota"/>
</dbReference>
<evidence type="ECO:0000256" key="1">
    <source>
        <dbReference type="ARBA" id="ARBA00023098"/>
    </source>
</evidence>
<sequence length="1089" mass="123232">MSTTHGEEPNPLDTTGLCLLSLDGGGVRGLSTLYVLKSIMDRLNYERKKTANLPPAKPCEVFDLIGGTSTGGLIAIMLGRLEMDVDECITAYSDLAAAVFSEKLSRIPVNIKGNVKPRFDSTKLETAIRKVVTQSGASETDLLNDAVERGCKTFVCTADRDTRGIRRLRSYSLPDEPNIRATICQAALATSAATTFFDPVSIGDRTFADGGLGANNPVDEVEGEASNIWSPETGNLKPLVKCFISIGTGNPGKKAFEDSMIKFLGQTVVEIATETENTERRFIARWAGHFDEKRYFRFNVDQGLQNVGLDEYKKKGAMEAATEEYLTHVAQKFRLRDCIQNLRLKQNKSDTSFAALVKEYTSRTIQQQTAAHTAPWIVPFERNPNFTGRESQLAQLENKLFAKDHTTKMAIAGLGGVGKTQLVLELAYRARERYKNCSVIWIPATNMESLQQAYLDVARQLNIPGLEEEKADVKKLVQGYLSKESTGQWLLVFDNADEIEMWITKPTSAQGSGRLIEYLPRSTQGCIVFTTRDRKTAVKLAQQNVIEVAEMNEAMATEMLQKYLINQDLVSNEQDTKALLTQLTHLPLAIVQAAAYINENGITLPDYLLLLGDQEEEVIGLLSEEFEDHERYRNVKNSVATTWLISFEQVRHRDPLAADLLSFMACVDPKNVPQSLLPSGPSRKKESDAIGTLHAYSFVNRRLADLALDVHRLVHLATRNWLRKEDLLTRWTEIAIARLEEVFPDDNDYHQNRRVWRTYLPHARYVLESDLIDKDEENRLYLAWKFGNCLSEDGRWNEAETLFTHVMETYKRVLGAEHLDTLSSMAQLASTYQHQGRWKEAEELEIQVIDARKRVLSVEHPSTLTIMNNLASTYQGQGRWKEAEELQIQVMKTQKKVLGVEHLDTLTAMNKLALTYQNQGRWEEAEELQIQVMKTRKKVLGVEHPSTLTTMNNLALTYQDQGRWKESEELEMQVIETQKKVLGVKHPDTLTTMNNLASTYKSQDRWKEAEELEMQVIETRKKVLGVEHPDTLSTRNNLAFTWKAQGRDAEAIKLMEECVHLQSRILGIDHPYTLDSREALNIWQTEAGD</sequence>
<dbReference type="GO" id="GO:0016787">
    <property type="term" value="F:hydrolase activity"/>
    <property type="evidence" value="ECO:0007669"/>
    <property type="project" value="UniProtKB-UniRule"/>
</dbReference>
<dbReference type="OrthoDB" id="1658288at2759"/>
<dbReference type="AlphaFoldDB" id="U1HV24"/>
<gene>
    <name evidence="4" type="ORF">EPUS_03010</name>
</gene>
<evidence type="ECO:0000313" key="5">
    <source>
        <dbReference type="Proteomes" id="UP000019373"/>
    </source>
</evidence>
<dbReference type="Gene3D" id="1.25.40.10">
    <property type="entry name" value="Tetratricopeptide repeat domain"/>
    <property type="match status" value="2"/>
</dbReference>
<organism evidence="4 5">
    <name type="scientific">Endocarpon pusillum (strain Z07020 / HMAS-L-300199)</name>
    <name type="common">Lichen-forming fungus</name>
    <dbReference type="NCBI Taxonomy" id="1263415"/>
    <lineage>
        <taxon>Eukaryota</taxon>
        <taxon>Fungi</taxon>
        <taxon>Dikarya</taxon>
        <taxon>Ascomycota</taxon>
        <taxon>Pezizomycotina</taxon>
        <taxon>Eurotiomycetes</taxon>
        <taxon>Chaetothyriomycetidae</taxon>
        <taxon>Verrucariales</taxon>
        <taxon>Verrucariaceae</taxon>
        <taxon>Endocarpon</taxon>
    </lineage>
</organism>
<dbReference type="SUPFAM" id="SSF52151">
    <property type="entry name" value="FabD/lysophospholipase-like"/>
    <property type="match status" value="1"/>
</dbReference>
<dbReference type="PANTHER" id="PTHR46082">
    <property type="entry name" value="ATP/GTP-BINDING PROTEIN-RELATED"/>
    <property type="match status" value="1"/>
</dbReference>
<proteinExistence type="predicted"/>
<feature type="short sequence motif" description="DGA/G" evidence="2">
    <location>
        <begin position="209"/>
        <end position="211"/>
    </location>
</feature>
<dbReference type="Pfam" id="PF01734">
    <property type="entry name" value="Patatin"/>
    <property type="match status" value="1"/>
</dbReference>
<accession>U1HV24</accession>
<evidence type="ECO:0000313" key="4">
    <source>
        <dbReference type="EMBL" id="ERF73169.1"/>
    </source>
</evidence>
<feature type="short sequence motif" description="GXSXG" evidence="2">
    <location>
        <begin position="67"/>
        <end position="71"/>
    </location>
</feature>
<protein>
    <recommendedName>
        <fullName evidence="3">PNPLA domain-containing protein</fullName>
    </recommendedName>
</protein>
<feature type="short sequence motif" description="GXGXXG" evidence="2">
    <location>
        <begin position="24"/>
        <end position="29"/>
    </location>
</feature>
<dbReference type="Pfam" id="PF13424">
    <property type="entry name" value="TPR_12"/>
    <property type="match status" value="2"/>
</dbReference>
<evidence type="ECO:0000259" key="3">
    <source>
        <dbReference type="PROSITE" id="PS51635"/>
    </source>
</evidence>
<dbReference type="Gene3D" id="3.40.1090.10">
    <property type="entry name" value="Cytosolic phospholipase A2 catalytic domain"/>
    <property type="match status" value="1"/>
</dbReference>
<dbReference type="GO" id="GO:0043531">
    <property type="term" value="F:ADP binding"/>
    <property type="evidence" value="ECO:0007669"/>
    <property type="project" value="InterPro"/>
</dbReference>
<dbReference type="GO" id="GO:0046486">
    <property type="term" value="P:glycerolipid metabolic process"/>
    <property type="evidence" value="ECO:0007669"/>
    <property type="project" value="UniProtKB-ARBA"/>
</dbReference>
<dbReference type="InterPro" id="IPR027417">
    <property type="entry name" value="P-loop_NTPase"/>
</dbReference>
<reference evidence="5" key="1">
    <citation type="journal article" date="2014" name="BMC Genomics">
        <title>Genome characteristics reveal the impact of lichenization on lichen-forming fungus Endocarpon pusillum Hedwig (Verrucariales, Ascomycota).</title>
        <authorList>
            <person name="Wang Y.-Y."/>
            <person name="Liu B."/>
            <person name="Zhang X.-Y."/>
            <person name="Zhou Q.-M."/>
            <person name="Zhang T."/>
            <person name="Li H."/>
            <person name="Yu Y.-F."/>
            <person name="Zhang X.-L."/>
            <person name="Hao X.-Y."/>
            <person name="Wang M."/>
            <person name="Wang L."/>
            <person name="Wei J.-C."/>
        </authorList>
    </citation>
    <scope>NUCLEOTIDE SEQUENCE [LARGE SCALE GENOMIC DNA]</scope>
    <source>
        <strain evidence="5">Z07020 / HMAS-L-300199</strain>
    </source>
</reference>
<dbReference type="EMBL" id="KE720972">
    <property type="protein sequence ID" value="ERF73169.1"/>
    <property type="molecule type" value="Genomic_DNA"/>
</dbReference>
<dbReference type="InterPro" id="IPR002182">
    <property type="entry name" value="NB-ARC"/>
</dbReference>
<dbReference type="InterPro" id="IPR053137">
    <property type="entry name" value="NLR-like"/>
</dbReference>
<feature type="active site" description="Proton acceptor" evidence="2">
    <location>
        <position position="209"/>
    </location>
</feature>
<dbReference type="GO" id="GO:0016042">
    <property type="term" value="P:lipid catabolic process"/>
    <property type="evidence" value="ECO:0007669"/>
    <property type="project" value="UniProtKB-UniRule"/>
</dbReference>
<dbReference type="InterPro" id="IPR011990">
    <property type="entry name" value="TPR-like_helical_dom_sf"/>
</dbReference>
<keyword evidence="2" id="KW-0378">Hydrolase</keyword>
<dbReference type="SUPFAM" id="SSF52540">
    <property type="entry name" value="P-loop containing nucleoside triphosphate hydrolases"/>
    <property type="match status" value="1"/>
</dbReference>
<keyword evidence="5" id="KW-1185">Reference proteome</keyword>
<dbReference type="CDD" id="cd07216">
    <property type="entry name" value="Pat17_PNPLA8_PNPLA9_like3"/>
    <property type="match status" value="1"/>
</dbReference>